<name>A0A5B7JP67_PORTR</name>
<evidence type="ECO:0000256" key="1">
    <source>
        <dbReference type="SAM" id="MobiDB-lite"/>
    </source>
</evidence>
<feature type="region of interest" description="Disordered" evidence="1">
    <location>
        <begin position="48"/>
        <end position="103"/>
    </location>
</feature>
<feature type="compositionally biased region" description="Pro residues" evidence="1">
    <location>
        <begin position="67"/>
        <end position="80"/>
    </location>
</feature>
<keyword evidence="3" id="KW-1185">Reference proteome</keyword>
<comment type="caution">
    <text evidence="2">The sequence shown here is derived from an EMBL/GenBank/DDBJ whole genome shotgun (WGS) entry which is preliminary data.</text>
</comment>
<protein>
    <submittedName>
        <fullName evidence="2">Uncharacterized protein</fullName>
    </submittedName>
</protein>
<gene>
    <name evidence="2" type="ORF">E2C01_090098</name>
</gene>
<feature type="region of interest" description="Disordered" evidence="1">
    <location>
        <begin position="196"/>
        <end position="216"/>
    </location>
</feature>
<organism evidence="2 3">
    <name type="scientific">Portunus trituberculatus</name>
    <name type="common">Swimming crab</name>
    <name type="synonym">Neptunus trituberculatus</name>
    <dbReference type="NCBI Taxonomy" id="210409"/>
    <lineage>
        <taxon>Eukaryota</taxon>
        <taxon>Metazoa</taxon>
        <taxon>Ecdysozoa</taxon>
        <taxon>Arthropoda</taxon>
        <taxon>Crustacea</taxon>
        <taxon>Multicrustacea</taxon>
        <taxon>Malacostraca</taxon>
        <taxon>Eumalacostraca</taxon>
        <taxon>Eucarida</taxon>
        <taxon>Decapoda</taxon>
        <taxon>Pleocyemata</taxon>
        <taxon>Brachyura</taxon>
        <taxon>Eubrachyura</taxon>
        <taxon>Portunoidea</taxon>
        <taxon>Portunidae</taxon>
        <taxon>Portuninae</taxon>
        <taxon>Portunus</taxon>
    </lineage>
</organism>
<dbReference type="AlphaFoldDB" id="A0A5B7JP67"/>
<proteinExistence type="predicted"/>
<reference evidence="2 3" key="1">
    <citation type="submission" date="2019-05" db="EMBL/GenBank/DDBJ databases">
        <title>Another draft genome of Portunus trituberculatus and its Hox gene families provides insights of decapod evolution.</title>
        <authorList>
            <person name="Jeong J.-H."/>
            <person name="Song I."/>
            <person name="Kim S."/>
            <person name="Choi T."/>
            <person name="Kim D."/>
            <person name="Ryu S."/>
            <person name="Kim W."/>
        </authorList>
    </citation>
    <scope>NUCLEOTIDE SEQUENCE [LARGE SCALE GENOMIC DNA]</scope>
    <source>
        <tissue evidence="2">Muscle</tissue>
    </source>
</reference>
<dbReference type="Proteomes" id="UP000324222">
    <property type="component" value="Unassembled WGS sequence"/>
</dbReference>
<dbReference type="EMBL" id="VSRR010100251">
    <property type="protein sequence ID" value="MPC94907.1"/>
    <property type="molecule type" value="Genomic_DNA"/>
</dbReference>
<accession>A0A5B7JP67</accession>
<sequence length="216" mass="23601">MATTPLTAGISMLGKRILKGDKGRTKDLQAAAHPLVFMGVFVESCTNSKENERHNSDTIASITPGPSSLPTPLQPSPSPYLPLHHVDFPPTSASPHHSYPHHKPLSTHLQVYLRPRQHHLTIVTLTTSLCLSTSTSILAHLSITSPRPRRSQGLPRGSNRWLGISSELRSNPHTRPLRHLPPPSLLSFLSLTPLSSVPVTPEKKQTTMTHPVPASR</sequence>
<evidence type="ECO:0000313" key="3">
    <source>
        <dbReference type="Proteomes" id="UP000324222"/>
    </source>
</evidence>
<evidence type="ECO:0000313" key="2">
    <source>
        <dbReference type="EMBL" id="MPC94907.1"/>
    </source>
</evidence>